<dbReference type="RefSeq" id="WP_146392587.1">
    <property type="nucleotide sequence ID" value="NZ_SJPK01000009.1"/>
</dbReference>
<dbReference type="AlphaFoldDB" id="A0A5C5XPV3"/>
<dbReference type="GO" id="GO:0005737">
    <property type="term" value="C:cytoplasm"/>
    <property type="evidence" value="ECO:0007669"/>
    <property type="project" value="TreeGrafter"/>
</dbReference>
<dbReference type="EC" id="3.1.6.1" evidence="8"/>
<proteinExistence type="inferred from homology"/>
<keyword evidence="3" id="KW-0479">Metal-binding</keyword>
<keyword evidence="9" id="KW-1185">Reference proteome</keyword>
<sequence length="469" mass="52116">MVHSRSILVYFVLLVCSSLAVPVRAERPNVLLIAIDDLNNWVGCLDGHPQARSPNIDRLAQRGTLFTNAHCQAPICNPSRTSIMYGMRPSTSGVYMNAPRPWTVASMNDRVTLPRHFAASGYQTYTAGKIYHGSGLPPGDFDEVGPRPGQRQKLDERLVPETRDGAGGLWDFGGQSYDEELFQDYVDASWAIDVIGKRGEQPFFLAVGFYRPHVPFYSPTRVFLEIPADTIQLPEVKDGDRDDLPGIATKLMKAPAAPDHAWFVESGRWKEAVQSYLACVRWTDEQVGRVLDALAASPHADNTIVVLYSDHGFFLGEKERWAKQSLWEQATRVPFIISVPGLEQGRPCQRPVELLSIYPTLVELCDLPTQAGLEGVSVKPLLADPVAEWPNVALTTFGKDNHAVRSETHRYIRYSDGSEELYDLQSDPNEWNNLAGDGSLDSLKAELAEFLPAANAEPARSDKRRKGNK</sequence>
<keyword evidence="5 8" id="KW-0378">Hydrolase</keyword>
<evidence type="ECO:0000256" key="3">
    <source>
        <dbReference type="ARBA" id="ARBA00022723"/>
    </source>
</evidence>
<accession>A0A5C5XPV3</accession>
<dbReference type="GO" id="GO:0004423">
    <property type="term" value="F:iduronate-2-sulfatase activity"/>
    <property type="evidence" value="ECO:0007669"/>
    <property type="project" value="InterPro"/>
</dbReference>
<dbReference type="InterPro" id="IPR017850">
    <property type="entry name" value="Alkaline_phosphatase_core_sf"/>
</dbReference>
<keyword evidence="4" id="KW-0732">Signal</keyword>
<name>A0A5C5XPV3_9BACT</name>
<dbReference type="GO" id="GO:0046872">
    <property type="term" value="F:metal ion binding"/>
    <property type="evidence" value="ECO:0007669"/>
    <property type="project" value="UniProtKB-KW"/>
</dbReference>
<dbReference type="Proteomes" id="UP000318053">
    <property type="component" value="Unassembled WGS sequence"/>
</dbReference>
<gene>
    <name evidence="8" type="ORF">CA85_36890</name>
</gene>
<evidence type="ECO:0000313" key="9">
    <source>
        <dbReference type="Proteomes" id="UP000318053"/>
    </source>
</evidence>
<dbReference type="PANTHER" id="PTHR45953:SF1">
    <property type="entry name" value="IDURONATE 2-SULFATASE"/>
    <property type="match status" value="1"/>
</dbReference>
<dbReference type="GO" id="GO:0004065">
    <property type="term" value="F:arylsulfatase activity"/>
    <property type="evidence" value="ECO:0007669"/>
    <property type="project" value="UniProtKB-EC"/>
</dbReference>
<dbReference type="Gene3D" id="3.40.720.10">
    <property type="entry name" value="Alkaline Phosphatase, subunit A"/>
    <property type="match status" value="1"/>
</dbReference>
<dbReference type="OrthoDB" id="9766107at2"/>
<evidence type="ECO:0000259" key="7">
    <source>
        <dbReference type="Pfam" id="PF00884"/>
    </source>
</evidence>
<evidence type="ECO:0000256" key="1">
    <source>
        <dbReference type="ARBA" id="ARBA00001913"/>
    </source>
</evidence>
<evidence type="ECO:0000313" key="8">
    <source>
        <dbReference type="EMBL" id="TWT64904.1"/>
    </source>
</evidence>
<dbReference type="CDD" id="cd16030">
    <property type="entry name" value="iduronate-2-sulfatase"/>
    <property type="match status" value="1"/>
</dbReference>
<dbReference type="SUPFAM" id="SSF53649">
    <property type="entry name" value="Alkaline phosphatase-like"/>
    <property type="match status" value="1"/>
</dbReference>
<keyword evidence="6" id="KW-0106">Calcium</keyword>
<evidence type="ECO:0000256" key="6">
    <source>
        <dbReference type="ARBA" id="ARBA00022837"/>
    </source>
</evidence>
<protein>
    <submittedName>
        <fullName evidence="8">Arylsulfatase</fullName>
        <ecNumber evidence="8">3.1.6.1</ecNumber>
    </submittedName>
</protein>
<dbReference type="InterPro" id="IPR024607">
    <property type="entry name" value="Sulfatase_CS"/>
</dbReference>
<dbReference type="EMBL" id="SJPK01000009">
    <property type="protein sequence ID" value="TWT64904.1"/>
    <property type="molecule type" value="Genomic_DNA"/>
</dbReference>
<dbReference type="InterPro" id="IPR035874">
    <property type="entry name" value="IDS"/>
</dbReference>
<dbReference type="PANTHER" id="PTHR45953">
    <property type="entry name" value="IDURONATE 2-SULFATASE"/>
    <property type="match status" value="1"/>
</dbReference>
<organism evidence="8 9">
    <name type="scientific">Allorhodopirellula solitaria</name>
    <dbReference type="NCBI Taxonomy" id="2527987"/>
    <lineage>
        <taxon>Bacteria</taxon>
        <taxon>Pseudomonadati</taxon>
        <taxon>Planctomycetota</taxon>
        <taxon>Planctomycetia</taxon>
        <taxon>Pirellulales</taxon>
        <taxon>Pirellulaceae</taxon>
        <taxon>Allorhodopirellula</taxon>
    </lineage>
</organism>
<dbReference type="Pfam" id="PF00884">
    <property type="entry name" value="Sulfatase"/>
    <property type="match status" value="1"/>
</dbReference>
<comment type="cofactor">
    <cofactor evidence="1">
        <name>Ca(2+)</name>
        <dbReference type="ChEBI" id="CHEBI:29108"/>
    </cofactor>
</comment>
<comment type="caution">
    <text evidence="8">The sequence shown here is derived from an EMBL/GenBank/DDBJ whole genome shotgun (WGS) entry which is preliminary data.</text>
</comment>
<dbReference type="InterPro" id="IPR000917">
    <property type="entry name" value="Sulfatase_N"/>
</dbReference>
<comment type="similarity">
    <text evidence="2">Belongs to the sulfatase family.</text>
</comment>
<evidence type="ECO:0000256" key="2">
    <source>
        <dbReference type="ARBA" id="ARBA00008779"/>
    </source>
</evidence>
<reference evidence="8 9" key="1">
    <citation type="submission" date="2019-02" db="EMBL/GenBank/DDBJ databases">
        <title>Deep-cultivation of Planctomycetes and their phenomic and genomic characterization uncovers novel biology.</title>
        <authorList>
            <person name="Wiegand S."/>
            <person name="Jogler M."/>
            <person name="Boedeker C."/>
            <person name="Pinto D."/>
            <person name="Vollmers J."/>
            <person name="Rivas-Marin E."/>
            <person name="Kohn T."/>
            <person name="Peeters S.H."/>
            <person name="Heuer A."/>
            <person name="Rast P."/>
            <person name="Oberbeckmann S."/>
            <person name="Bunk B."/>
            <person name="Jeske O."/>
            <person name="Meyerdierks A."/>
            <person name="Storesund J.E."/>
            <person name="Kallscheuer N."/>
            <person name="Luecker S."/>
            <person name="Lage O.M."/>
            <person name="Pohl T."/>
            <person name="Merkel B.J."/>
            <person name="Hornburger P."/>
            <person name="Mueller R.-W."/>
            <person name="Bruemmer F."/>
            <person name="Labrenz M."/>
            <person name="Spormann A.M."/>
            <person name="Op Den Camp H."/>
            <person name="Overmann J."/>
            <person name="Amann R."/>
            <person name="Jetten M.S.M."/>
            <person name="Mascher T."/>
            <person name="Medema M.H."/>
            <person name="Devos D.P."/>
            <person name="Kaster A.-K."/>
            <person name="Ovreas L."/>
            <person name="Rohde M."/>
            <person name="Galperin M.Y."/>
            <person name="Jogler C."/>
        </authorList>
    </citation>
    <scope>NUCLEOTIDE SEQUENCE [LARGE SCALE GENOMIC DNA]</scope>
    <source>
        <strain evidence="8 9">CA85</strain>
    </source>
</reference>
<evidence type="ECO:0000256" key="4">
    <source>
        <dbReference type="ARBA" id="ARBA00022729"/>
    </source>
</evidence>
<dbReference type="PROSITE" id="PS00149">
    <property type="entry name" value="SULFATASE_2"/>
    <property type="match status" value="1"/>
</dbReference>
<feature type="domain" description="Sulfatase N-terminal" evidence="7">
    <location>
        <begin position="28"/>
        <end position="365"/>
    </location>
</feature>
<evidence type="ECO:0000256" key="5">
    <source>
        <dbReference type="ARBA" id="ARBA00022801"/>
    </source>
</evidence>